<comment type="caution">
    <text evidence="1">The sequence shown here is derived from an EMBL/GenBank/DDBJ whole genome shotgun (WGS) entry which is preliminary data.</text>
</comment>
<gene>
    <name evidence="1" type="ORF">S06H3_24756</name>
</gene>
<organism evidence="1">
    <name type="scientific">marine sediment metagenome</name>
    <dbReference type="NCBI Taxonomy" id="412755"/>
    <lineage>
        <taxon>unclassified sequences</taxon>
        <taxon>metagenomes</taxon>
        <taxon>ecological metagenomes</taxon>
    </lineage>
</organism>
<accession>X1NBI4</accession>
<dbReference type="AlphaFoldDB" id="X1NBI4"/>
<sequence length="32" mass="3833">GEFVRVKIRIDCTNALVNHLDITYVRVKYYYA</sequence>
<reference evidence="1" key="1">
    <citation type="journal article" date="2014" name="Front. Microbiol.">
        <title>High frequency of phylogenetically diverse reductive dehalogenase-homologous genes in deep subseafloor sedimentary metagenomes.</title>
        <authorList>
            <person name="Kawai M."/>
            <person name="Futagami T."/>
            <person name="Toyoda A."/>
            <person name="Takaki Y."/>
            <person name="Nishi S."/>
            <person name="Hori S."/>
            <person name="Arai W."/>
            <person name="Tsubouchi T."/>
            <person name="Morono Y."/>
            <person name="Uchiyama I."/>
            <person name="Ito T."/>
            <person name="Fujiyama A."/>
            <person name="Inagaki F."/>
            <person name="Takami H."/>
        </authorList>
    </citation>
    <scope>NUCLEOTIDE SEQUENCE</scope>
    <source>
        <strain evidence="1">Expedition CK06-06</strain>
    </source>
</reference>
<name>X1NBI4_9ZZZZ</name>
<protein>
    <submittedName>
        <fullName evidence="1">Uncharacterized protein</fullName>
    </submittedName>
</protein>
<feature type="non-terminal residue" evidence="1">
    <location>
        <position position="1"/>
    </location>
</feature>
<evidence type="ECO:0000313" key="1">
    <source>
        <dbReference type="EMBL" id="GAI27521.1"/>
    </source>
</evidence>
<proteinExistence type="predicted"/>
<dbReference type="EMBL" id="BARV01013919">
    <property type="protein sequence ID" value="GAI27521.1"/>
    <property type="molecule type" value="Genomic_DNA"/>
</dbReference>